<dbReference type="CDD" id="cd00293">
    <property type="entry name" value="USP-like"/>
    <property type="match status" value="1"/>
</dbReference>
<accession>A0A1G7EMD6</accession>
<dbReference type="AlphaFoldDB" id="A0A1G7EMD6"/>
<dbReference type="OrthoDB" id="9792500at2"/>
<dbReference type="Pfam" id="PF00582">
    <property type="entry name" value="Usp"/>
    <property type="match status" value="1"/>
</dbReference>
<evidence type="ECO:0000256" key="1">
    <source>
        <dbReference type="ARBA" id="ARBA00008791"/>
    </source>
</evidence>
<evidence type="ECO:0000313" key="4">
    <source>
        <dbReference type="Proteomes" id="UP000199344"/>
    </source>
</evidence>
<dbReference type="EMBL" id="FNAH01000009">
    <property type="protein sequence ID" value="SDE64799.1"/>
    <property type="molecule type" value="Genomic_DNA"/>
</dbReference>
<proteinExistence type="inferred from homology"/>
<feature type="domain" description="UspA" evidence="2">
    <location>
        <begin position="1"/>
        <end position="141"/>
    </location>
</feature>
<dbReference type="PRINTS" id="PR01438">
    <property type="entry name" value="UNVRSLSTRESS"/>
</dbReference>
<dbReference type="InterPro" id="IPR006016">
    <property type="entry name" value="UspA"/>
</dbReference>
<evidence type="ECO:0000259" key="2">
    <source>
        <dbReference type="Pfam" id="PF00582"/>
    </source>
</evidence>
<evidence type="ECO:0000313" key="3">
    <source>
        <dbReference type="EMBL" id="SDE64799.1"/>
    </source>
</evidence>
<organism evidence="3 4">
    <name type="scientific">Paracoccus isoporae</name>
    <dbReference type="NCBI Taxonomy" id="591205"/>
    <lineage>
        <taxon>Bacteria</taxon>
        <taxon>Pseudomonadati</taxon>
        <taxon>Pseudomonadota</taxon>
        <taxon>Alphaproteobacteria</taxon>
        <taxon>Rhodobacterales</taxon>
        <taxon>Paracoccaceae</taxon>
        <taxon>Paracoccus</taxon>
    </lineage>
</organism>
<dbReference type="InterPro" id="IPR006015">
    <property type="entry name" value="Universal_stress_UspA"/>
</dbReference>
<dbReference type="SUPFAM" id="SSF52402">
    <property type="entry name" value="Adenine nucleotide alpha hydrolases-like"/>
    <property type="match status" value="1"/>
</dbReference>
<comment type="similarity">
    <text evidence="1">Belongs to the universal stress protein A family.</text>
</comment>
<dbReference type="PANTHER" id="PTHR46268:SF6">
    <property type="entry name" value="UNIVERSAL STRESS PROTEIN UP12"/>
    <property type="match status" value="1"/>
</dbReference>
<reference evidence="3 4" key="1">
    <citation type="submission" date="2016-10" db="EMBL/GenBank/DDBJ databases">
        <authorList>
            <person name="de Groot N.N."/>
        </authorList>
    </citation>
    <scope>NUCLEOTIDE SEQUENCE [LARGE SCALE GENOMIC DNA]</scope>
    <source>
        <strain evidence="3 4">DSM 22220</strain>
    </source>
</reference>
<dbReference type="Proteomes" id="UP000199344">
    <property type="component" value="Unassembled WGS sequence"/>
</dbReference>
<dbReference type="RefSeq" id="WP_143025682.1">
    <property type="nucleotide sequence ID" value="NZ_FNAH01000009.1"/>
</dbReference>
<dbReference type="STRING" id="591205.SAMN05421538_10922"/>
<dbReference type="InterPro" id="IPR014729">
    <property type="entry name" value="Rossmann-like_a/b/a_fold"/>
</dbReference>
<protein>
    <submittedName>
        <fullName evidence="3">Nucleotide-binding universal stress protein, UspA family</fullName>
    </submittedName>
</protein>
<gene>
    <name evidence="3" type="ORF">SAMN05421538_10922</name>
</gene>
<dbReference type="Gene3D" id="3.40.50.620">
    <property type="entry name" value="HUPs"/>
    <property type="match status" value="1"/>
</dbReference>
<name>A0A1G7EMD6_9RHOB</name>
<sequence length="141" mass="15387">MFNTILLPIDLQHPSSWDKALPAARQLVEAGGTLHLLGIVHDVGNAWVASYLPKDYEQRALEEMKASLGDFVSRELGEMAGVTTHVGHGHVAETIIATADRIGADLIVMASHSPDELRTFRISSQADRVVRHSPVSVMIVR</sequence>
<dbReference type="PANTHER" id="PTHR46268">
    <property type="entry name" value="STRESS RESPONSE PROTEIN NHAX"/>
    <property type="match status" value="1"/>
</dbReference>
<keyword evidence="4" id="KW-1185">Reference proteome</keyword>